<dbReference type="Proteomes" id="UP000186781">
    <property type="component" value="Unassembled WGS sequence"/>
</dbReference>
<dbReference type="PANTHER" id="PTHR43806">
    <property type="entry name" value="PEPTIDASE S8"/>
    <property type="match status" value="1"/>
</dbReference>
<keyword evidence="3 5" id="KW-0378">Hydrolase</keyword>
<dbReference type="InterPro" id="IPR050131">
    <property type="entry name" value="Peptidase_S8_subtilisin-like"/>
</dbReference>
<dbReference type="InterPro" id="IPR036852">
    <property type="entry name" value="Peptidase_S8/S53_dom_sf"/>
</dbReference>
<reference evidence="9 10" key="1">
    <citation type="submission" date="2016-12" db="EMBL/GenBank/DDBJ databases">
        <title>Genomic comparison of strains in the 'Actinomyces naeslundii' group.</title>
        <authorList>
            <person name="Mughal S.R."/>
            <person name="Do T."/>
            <person name="Gilbert S.C."/>
            <person name="Witherden E.A."/>
            <person name="Didelot X."/>
            <person name="Beighton D."/>
        </authorList>
    </citation>
    <scope>NUCLEOTIDE SEQUENCE [LARGE SCALE GENOMIC DNA]</scope>
    <source>
        <strain evidence="9 10">WE6B-3</strain>
    </source>
</reference>
<evidence type="ECO:0000256" key="4">
    <source>
        <dbReference type="ARBA" id="ARBA00022825"/>
    </source>
</evidence>
<dbReference type="RefSeq" id="WP_075406385.1">
    <property type="nucleotide sequence ID" value="NZ_MSKX01000031.1"/>
</dbReference>
<comment type="caution">
    <text evidence="9">The sequence shown here is derived from an EMBL/GenBank/DDBJ whole genome shotgun (WGS) entry which is preliminary data.</text>
</comment>
<dbReference type="PROSITE" id="PS00136">
    <property type="entry name" value="SUBTILASE_ASP"/>
    <property type="match status" value="1"/>
</dbReference>
<dbReference type="PROSITE" id="PS51892">
    <property type="entry name" value="SUBTILASE"/>
    <property type="match status" value="1"/>
</dbReference>
<evidence type="ECO:0000256" key="7">
    <source>
        <dbReference type="SAM" id="Phobius"/>
    </source>
</evidence>
<dbReference type="InterPro" id="IPR000209">
    <property type="entry name" value="Peptidase_S8/S53_dom"/>
</dbReference>
<keyword evidence="7" id="KW-1133">Transmembrane helix</keyword>
<name>A0ABX3F180_ACTNA</name>
<feature type="domain" description="Peptidase S8/S53" evidence="8">
    <location>
        <begin position="4"/>
        <end position="281"/>
    </location>
</feature>
<keyword evidence="2 5" id="KW-0645">Protease</keyword>
<protein>
    <recommendedName>
        <fullName evidence="8">Peptidase S8/S53 domain-containing protein</fullName>
    </recommendedName>
</protein>
<evidence type="ECO:0000256" key="5">
    <source>
        <dbReference type="PROSITE-ProRule" id="PRU01240"/>
    </source>
</evidence>
<proteinExistence type="inferred from homology"/>
<accession>A0ABX3F180</accession>
<evidence type="ECO:0000313" key="9">
    <source>
        <dbReference type="EMBL" id="OLO81502.1"/>
    </source>
</evidence>
<feature type="compositionally biased region" description="Low complexity" evidence="6">
    <location>
        <begin position="146"/>
        <end position="166"/>
    </location>
</feature>
<dbReference type="SUPFAM" id="SSF52743">
    <property type="entry name" value="Subtilisin-like"/>
    <property type="match status" value="1"/>
</dbReference>
<sequence>MTEGQGVVVAVVDSGVDATNPHLQGAMAPGIDLLGQGDGQSDEDGHGTAVAGMIAARQVEGSGVVGIAKSATIMPVRVYQGVSEDQVKRGVGPTPARTAQGIQWAADNGAKVIVVGHMLTQDEPEVQAAVNHATAAGAMVVAGAGAKENTSRPSSGATASTAPPATDANGAELRYPAAYSNVLGVTSLDASGGVSKEVLQGSHVDVAVPAQAVPTTFFDEGDCLVSQSRPSPSLAAGYAAGVAALVVAAHPGETPADWKYRLTVTAIRPEPAKFNPATGWGLIAPYAALNFVNDGTAVGPENPRGAHPVPTPSPSSLRPIVPDPAPGRRARIAGATGAVGMVVLALGLVASRVRGRKQPLG</sequence>
<gene>
    <name evidence="9" type="ORF">BKH13_10485</name>
</gene>
<feature type="active site" description="Charge relay system" evidence="5">
    <location>
        <position position="13"/>
    </location>
</feature>
<dbReference type="Gene3D" id="3.40.50.200">
    <property type="entry name" value="Peptidase S8/S53 domain"/>
    <property type="match status" value="1"/>
</dbReference>
<feature type="region of interest" description="Disordered" evidence="6">
    <location>
        <begin position="146"/>
        <end position="168"/>
    </location>
</feature>
<keyword evidence="4 5" id="KW-0720">Serine protease</keyword>
<dbReference type="EMBL" id="MSKX01000031">
    <property type="protein sequence ID" value="OLO81502.1"/>
    <property type="molecule type" value="Genomic_DNA"/>
</dbReference>
<dbReference type="Pfam" id="PF00082">
    <property type="entry name" value="Peptidase_S8"/>
    <property type="match status" value="1"/>
</dbReference>
<keyword evidence="7" id="KW-0472">Membrane</keyword>
<dbReference type="PRINTS" id="PR00723">
    <property type="entry name" value="SUBTILISIN"/>
</dbReference>
<feature type="region of interest" description="Disordered" evidence="6">
    <location>
        <begin position="298"/>
        <end position="319"/>
    </location>
</feature>
<dbReference type="PROSITE" id="PS00137">
    <property type="entry name" value="SUBTILASE_HIS"/>
    <property type="match status" value="1"/>
</dbReference>
<evidence type="ECO:0000256" key="6">
    <source>
        <dbReference type="SAM" id="MobiDB-lite"/>
    </source>
</evidence>
<evidence type="ECO:0000259" key="8">
    <source>
        <dbReference type="Pfam" id="PF00082"/>
    </source>
</evidence>
<feature type="transmembrane region" description="Helical" evidence="7">
    <location>
        <begin position="332"/>
        <end position="350"/>
    </location>
</feature>
<keyword evidence="10" id="KW-1185">Reference proteome</keyword>
<dbReference type="InterPro" id="IPR022398">
    <property type="entry name" value="Peptidase_S8_His-AS"/>
</dbReference>
<keyword evidence="7" id="KW-0812">Transmembrane</keyword>
<evidence type="ECO:0000256" key="1">
    <source>
        <dbReference type="ARBA" id="ARBA00011073"/>
    </source>
</evidence>
<dbReference type="PANTHER" id="PTHR43806:SF11">
    <property type="entry name" value="CEREVISIN-RELATED"/>
    <property type="match status" value="1"/>
</dbReference>
<comment type="similarity">
    <text evidence="1 5">Belongs to the peptidase S8 family.</text>
</comment>
<feature type="active site" description="Charge relay system" evidence="5">
    <location>
        <position position="46"/>
    </location>
</feature>
<dbReference type="InterPro" id="IPR023827">
    <property type="entry name" value="Peptidase_S8_Asp-AS"/>
</dbReference>
<evidence type="ECO:0000256" key="2">
    <source>
        <dbReference type="ARBA" id="ARBA00022670"/>
    </source>
</evidence>
<evidence type="ECO:0000256" key="3">
    <source>
        <dbReference type="ARBA" id="ARBA00022801"/>
    </source>
</evidence>
<dbReference type="InterPro" id="IPR015500">
    <property type="entry name" value="Peptidase_S8_subtilisin-rel"/>
</dbReference>
<feature type="active site" description="Charge relay system" evidence="5">
    <location>
        <position position="233"/>
    </location>
</feature>
<evidence type="ECO:0000313" key="10">
    <source>
        <dbReference type="Proteomes" id="UP000186781"/>
    </source>
</evidence>
<organism evidence="9 10">
    <name type="scientific">Actinomyces naeslundii</name>
    <dbReference type="NCBI Taxonomy" id="1655"/>
    <lineage>
        <taxon>Bacteria</taxon>
        <taxon>Bacillati</taxon>
        <taxon>Actinomycetota</taxon>
        <taxon>Actinomycetes</taxon>
        <taxon>Actinomycetales</taxon>
        <taxon>Actinomycetaceae</taxon>
        <taxon>Actinomyces</taxon>
    </lineage>
</organism>